<keyword evidence="2" id="KW-0812">Transmembrane</keyword>
<feature type="transmembrane region" description="Helical" evidence="2">
    <location>
        <begin position="158"/>
        <end position="185"/>
    </location>
</feature>
<feature type="transmembrane region" description="Helical" evidence="2">
    <location>
        <begin position="87"/>
        <end position="110"/>
    </location>
</feature>
<feature type="region of interest" description="Disordered" evidence="1">
    <location>
        <begin position="324"/>
        <end position="360"/>
    </location>
</feature>
<evidence type="ECO:0000256" key="1">
    <source>
        <dbReference type="SAM" id="MobiDB-lite"/>
    </source>
</evidence>
<proteinExistence type="predicted"/>
<organism evidence="4 5">
    <name type="scientific">Pisolithus microcarpus 441</name>
    <dbReference type="NCBI Taxonomy" id="765257"/>
    <lineage>
        <taxon>Eukaryota</taxon>
        <taxon>Fungi</taxon>
        <taxon>Dikarya</taxon>
        <taxon>Basidiomycota</taxon>
        <taxon>Agaricomycotina</taxon>
        <taxon>Agaricomycetes</taxon>
        <taxon>Agaricomycetidae</taxon>
        <taxon>Boletales</taxon>
        <taxon>Sclerodermatineae</taxon>
        <taxon>Pisolithaceae</taxon>
        <taxon>Pisolithus</taxon>
    </lineage>
</organism>
<evidence type="ECO:0000256" key="2">
    <source>
        <dbReference type="SAM" id="Phobius"/>
    </source>
</evidence>
<evidence type="ECO:0000313" key="4">
    <source>
        <dbReference type="EMBL" id="KIK29675.1"/>
    </source>
</evidence>
<keyword evidence="5" id="KW-1185">Reference proteome</keyword>
<feature type="transmembrane region" description="Helical" evidence="2">
    <location>
        <begin position="51"/>
        <end position="75"/>
    </location>
</feature>
<dbReference type="HOGENOM" id="CLU_046025_0_0_1"/>
<dbReference type="OrthoDB" id="3206554at2759"/>
<keyword evidence="2" id="KW-1133">Transmembrane helix</keyword>
<feature type="domain" description="DUF6534" evidence="3">
    <location>
        <begin position="170"/>
        <end position="257"/>
    </location>
</feature>
<protein>
    <recommendedName>
        <fullName evidence="3">DUF6534 domain-containing protein</fullName>
    </recommendedName>
</protein>
<sequence length="360" mass="40257">MTVPGDITTVATTYGAILLGTCFGCALTGVVFVQCVLYYKLYPGDYAWTKFLVFVVWGLDLSHTVLIIVTSWQSVISGFDKPENMDLIPPALGLSVAVTAAVTFLVHCFFANRIRKLMKNSYIAVPVVILAFCRLLAACCSTSEIIRLKHYSLFIRPYPAWIFTTGVTLSASVEIIITMTMIIFLRSRKTGFANMNHIINSLILYTLETGSVTSVVTVASLICWLIMRHNLIFLGMHFAIAKLYANSLLATLNTRKRLRVDRMYSSEREHTGGLTASPPYNGVNKSLVSQRILGPNTTQKSMQLNVNVETTVVSKIDEGFDDFDRDIEEQRDSVTEFEKDDHRLEGPRDSSEKDPHVQFP</sequence>
<evidence type="ECO:0000313" key="5">
    <source>
        <dbReference type="Proteomes" id="UP000054018"/>
    </source>
</evidence>
<feature type="transmembrane region" description="Helical" evidence="2">
    <location>
        <begin position="205"/>
        <end position="227"/>
    </location>
</feature>
<dbReference type="STRING" id="765257.A0A0C9YX37"/>
<feature type="transmembrane region" description="Helical" evidence="2">
    <location>
        <begin position="122"/>
        <end position="146"/>
    </location>
</feature>
<reference evidence="4 5" key="1">
    <citation type="submission" date="2014-04" db="EMBL/GenBank/DDBJ databases">
        <authorList>
            <consortium name="DOE Joint Genome Institute"/>
            <person name="Kuo A."/>
            <person name="Kohler A."/>
            <person name="Costa M.D."/>
            <person name="Nagy L.G."/>
            <person name="Floudas D."/>
            <person name="Copeland A."/>
            <person name="Barry K.W."/>
            <person name="Cichocki N."/>
            <person name="Veneault-Fourrey C."/>
            <person name="LaButti K."/>
            <person name="Lindquist E.A."/>
            <person name="Lipzen A."/>
            <person name="Lundell T."/>
            <person name="Morin E."/>
            <person name="Murat C."/>
            <person name="Sun H."/>
            <person name="Tunlid A."/>
            <person name="Henrissat B."/>
            <person name="Grigoriev I.V."/>
            <person name="Hibbett D.S."/>
            <person name="Martin F."/>
            <person name="Nordberg H.P."/>
            <person name="Cantor M.N."/>
            <person name="Hua S.X."/>
        </authorList>
    </citation>
    <scope>NUCLEOTIDE SEQUENCE [LARGE SCALE GENOMIC DNA]</scope>
    <source>
        <strain evidence="4 5">441</strain>
    </source>
</reference>
<accession>A0A0C9YX37</accession>
<feature type="compositionally biased region" description="Basic and acidic residues" evidence="1">
    <location>
        <begin position="328"/>
        <end position="360"/>
    </location>
</feature>
<keyword evidence="2" id="KW-0472">Membrane</keyword>
<gene>
    <name evidence="4" type="ORF">PISMIDRAFT_438218</name>
</gene>
<evidence type="ECO:0000259" key="3">
    <source>
        <dbReference type="Pfam" id="PF20152"/>
    </source>
</evidence>
<name>A0A0C9YX37_9AGAM</name>
<reference evidence="5" key="2">
    <citation type="submission" date="2015-01" db="EMBL/GenBank/DDBJ databases">
        <title>Evolutionary Origins and Diversification of the Mycorrhizal Mutualists.</title>
        <authorList>
            <consortium name="DOE Joint Genome Institute"/>
            <consortium name="Mycorrhizal Genomics Consortium"/>
            <person name="Kohler A."/>
            <person name="Kuo A."/>
            <person name="Nagy L.G."/>
            <person name="Floudas D."/>
            <person name="Copeland A."/>
            <person name="Barry K.W."/>
            <person name="Cichocki N."/>
            <person name="Veneault-Fourrey C."/>
            <person name="LaButti K."/>
            <person name="Lindquist E.A."/>
            <person name="Lipzen A."/>
            <person name="Lundell T."/>
            <person name="Morin E."/>
            <person name="Murat C."/>
            <person name="Riley R."/>
            <person name="Ohm R."/>
            <person name="Sun H."/>
            <person name="Tunlid A."/>
            <person name="Henrissat B."/>
            <person name="Grigoriev I.V."/>
            <person name="Hibbett D.S."/>
            <person name="Martin F."/>
        </authorList>
    </citation>
    <scope>NUCLEOTIDE SEQUENCE [LARGE SCALE GENOMIC DNA]</scope>
    <source>
        <strain evidence="5">441</strain>
    </source>
</reference>
<dbReference type="PANTHER" id="PTHR40465:SF1">
    <property type="entry name" value="DUF6534 DOMAIN-CONTAINING PROTEIN"/>
    <property type="match status" value="1"/>
</dbReference>
<dbReference type="InterPro" id="IPR045339">
    <property type="entry name" value="DUF6534"/>
</dbReference>
<dbReference type="Pfam" id="PF20152">
    <property type="entry name" value="DUF6534"/>
    <property type="match status" value="1"/>
</dbReference>
<dbReference type="PANTHER" id="PTHR40465">
    <property type="entry name" value="CHROMOSOME 1, WHOLE GENOME SHOTGUN SEQUENCE"/>
    <property type="match status" value="1"/>
</dbReference>
<dbReference type="Proteomes" id="UP000054018">
    <property type="component" value="Unassembled WGS sequence"/>
</dbReference>
<dbReference type="EMBL" id="KN833688">
    <property type="protein sequence ID" value="KIK29675.1"/>
    <property type="molecule type" value="Genomic_DNA"/>
</dbReference>
<dbReference type="AlphaFoldDB" id="A0A0C9YX37"/>
<feature type="transmembrane region" description="Helical" evidence="2">
    <location>
        <begin position="233"/>
        <end position="252"/>
    </location>
</feature>
<feature type="transmembrane region" description="Helical" evidence="2">
    <location>
        <begin position="12"/>
        <end position="39"/>
    </location>
</feature>